<dbReference type="RefSeq" id="WP_066312867.1">
    <property type="nucleotide sequence ID" value="NZ_LQRT01000007.1"/>
</dbReference>
<comment type="caution">
    <text evidence="1">The sequence shown here is derived from an EMBL/GenBank/DDBJ whole genome shotgun (WGS) entry which is preliminary data.</text>
</comment>
<organism evidence="1 2">
    <name type="scientific">Aquimarina aggregata</name>
    <dbReference type="NCBI Taxonomy" id="1642818"/>
    <lineage>
        <taxon>Bacteria</taxon>
        <taxon>Pseudomonadati</taxon>
        <taxon>Bacteroidota</taxon>
        <taxon>Flavobacteriia</taxon>
        <taxon>Flavobacteriales</taxon>
        <taxon>Flavobacteriaceae</taxon>
        <taxon>Aquimarina</taxon>
    </lineage>
</organism>
<dbReference type="AlphaFoldDB" id="A0A163B668"/>
<dbReference type="Proteomes" id="UP000076715">
    <property type="component" value="Unassembled WGS sequence"/>
</dbReference>
<protein>
    <recommendedName>
        <fullName evidence="3">SnoaL-like domain-containing protein</fullName>
    </recommendedName>
</protein>
<dbReference type="PROSITE" id="PS51257">
    <property type="entry name" value="PROKAR_LIPOPROTEIN"/>
    <property type="match status" value="1"/>
</dbReference>
<name>A0A163B668_9FLAO</name>
<dbReference type="OrthoDB" id="1121874at2"/>
<dbReference type="STRING" id="1642818.AWE51_23340"/>
<evidence type="ECO:0000313" key="2">
    <source>
        <dbReference type="Proteomes" id="UP000076715"/>
    </source>
</evidence>
<gene>
    <name evidence="1" type="ORF">AWE51_23340</name>
</gene>
<evidence type="ECO:0008006" key="3">
    <source>
        <dbReference type="Google" id="ProtNLM"/>
    </source>
</evidence>
<sequence length="190" mass="22452">MRKIIILSFFLIIGFISCKTSENKVDKLEIAKRYYKALDNSDGTAMKILLTDSLMTKEMDYDYEQTFSQNEYINKWLKWDSVFDPTYKILEIKQENEVVVAKVSKIDKRIRFLHEGPTVWSAVIRFNVDKISSIERKNVTFNENTWGENRTKLLTWIEKNHPELNGFLYDQTKSGGIKYLKAIELFKNKK</sequence>
<evidence type="ECO:0000313" key="1">
    <source>
        <dbReference type="EMBL" id="KZS41091.1"/>
    </source>
</evidence>
<dbReference type="EMBL" id="LQRT01000007">
    <property type="protein sequence ID" value="KZS41091.1"/>
    <property type="molecule type" value="Genomic_DNA"/>
</dbReference>
<keyword evidence="2" id="KW-1185">Reference proteome</keyword>
<accession>A0A163B668</accession>
<proteinExistence type="predicted"/>
<reference evidence="1 2" key="1">
    <citation type="submission" date="2016-01" db="EMBL/GenBank/DDBJ databases">
        <title>The draft genome sequence of Aquimarina sp. RZW4-3-2.</title>
        <authorList>
            <person name="Wang Y."/>
        </authorList>
    </citation>
    <scope>NUCLEOTIDE SEQUENCE [LARGE SCALE GENOMIC DNA]</scope>
    <source>
        <strain evidence="1 2">RZW4-3-2</strain>
    </source>
</reference>